<accession>A0A2H3DSY5</accession>
<dbReference type="GO" id="GO:0000723">
    <property type="term" value="P:telomere maintenance"/>
    <property type="evidence" value="ECO:0007669"/>
    <property type="project" value="InterPro"/>
</dbReference>
<keyword evidence="4" id="KW-1185">Reference proteome</keyword>
<organism evidence="3 4">
    <name type="scientific">Armillaria gallica</name>
    <name type="common">Bulbous honey fungus</name>
    <name type="synonym">Armillaria bulbosa</name>
    <dbReference type="NCBI Taxonomy" id="47427"/>
    <lineage>
        <taxon>Eukaryota</taxon>
        <taxon>Fungi</taxon>
        <taxon>Dikarya</taxon>
        <taxon>Basidiomycota</taxon>
        <taxon>Agaricomycotina</taxon>
        <taxon>Agaricomycetes</taxon>
        <taxon>Agaricomycetidae</taxon>
        <taxon>Agaricales</taxon>
        <taxon>Marasmiineae</taxon>
        <taxon>Physalacriaceae</taxon>
        <taxon>Armillaria</taxon>
    </lineage>
</organism>
<proteinExistence type="inferred from homology"/>
<dbReference type="GO" id="GO:0006281">
    <property type="term" value="P:DNA repair"/>
    <property type="evidence" value="ECO:0007669"/>
    <property type="project" value="UniProtKB-KW"/>
</dbReference>
<comment type="catalytic activity">
    <reaction evidence="1">
        <text>ATP + H2O = ADP + phosphate + H(+)</text>
        <dbReference type="Rhea" id="RHEA:13065"/>
        <dbReference type="ChEBI" id="CHEBI:15377"/>
        <dbReference type="ChEBI" id="CHEBI:15378"/>
        <dbReference type="ChEBI" id="CHEBI:30616"/>
        <dbReference type="ChEBI" id="CHEBI:43474"/>
        <dbReference type="ChEBI" id="CHEBI:456216"/>
        <dbReference type="EC" id="5.6.2.3"/>
    </reaction>
</comment>
<dbReference type="EMBL" id="KZ293665">
    <property type="protein sequence ID" value="PBK90546.1"/>
    <property type="molecule type" value="Genomic_DNA"/>
</dbReference>
<keyword evidence="1" id="KW-0547">Nucleotide-binding</keyword>
<keyword evidence="1" id="KW-0067">ATP-binding</keyword>
<dbReference type="Pfam" id="PF05970">
    <property type="entry name" value="PIF1"/>
    <property type="match status" value="1"/>
</dbReference>
<feature type="domain" description="DNA helicase Pif1-like DEAD-box helicase" evidence="2">
    <location>
        <begin position="9"/>
        <end position="60"/>
    </location>
</feature>
<dbReference type="GO" id="GO:0016787">
    <property type="term" value="F:hydrolase activity"/>
    <property type="evidence" value="ECO:0007669"/>
    <property type="project" value="UniProtKB-KW"/>
</dbReference>
<dbReference type="Gene3D" id="3.40.50.300">
    <property type="entry name" value="P-loop containing nucleotide triphosphate hydrolases"/>
    <property type="match status" value="1"/>
</dbReference>
<dbReference type="OMA" id="CHIIFAG"/>
<name>A0A2H3DSY5_ARMGA</name>
<keyword evidence="1" id="KW-0227">DNA damage</keyword>
<reference evidence="4" key="1">
    <citation type="journal article" date="2017" name="Nat. Ecol. Evol.">
        <title>Genome expansion and lineage-specific genetic innovations in the forest pathogenic fungi Armillaria.</title>
        <authorList>
            <person name="Sipos G."/>
            <person name="Prasanna A.N."/>
            <person name="Walter M.C."/>
            <person name="O'Connor E."/>
            <person name="Balint B."/>
            <person name="Krizsan K."/>
            <person name="Kiss B."/>
            <person name="Hess J."/>
            <person name="Varga T."/>
            <person name="Slot J."/>
            <person name="Riley R."/>
            <person name="Boka B."/>
            <person name="Rigling D."/>
            <person name="Barry K."/>
            <person name="Lee J."/>
            <person name="Mihaltcheva S."/>
            <person name="LaButti K."/>
            <person name="Lipzen A."/>
            <person name="Waldron R."/>
            <person name="Moloney N.M."/>
            <person name="Sperisen C."/>
            <person name="Kredics L."/>
            <person name="Vagvoelgyi C."/>
            <person name="Patrignani A."/>
            <person name="Fitzpatrick D."/>
            <person name="Nagy I."/>
            <person name="Doyle S."/>
            <person name="Anderson J.B."/>
            <person name="Grigoriev I.V."/>
            <person name="Gueldener U."/>
            <person name="Muensterkoetter M."/>
            <person name="Nagy L.G."/>
        </authorList>
    </citation>
    <scope>NUCLEOTIDE SEQUENCE [LARGE SCALE GENOMIC DNA]</scope>
    <source>
        <strain evidence="4">Ar21-2</strain>
    </source>
</reference>
<keyword evidence="1" id="KW-0233">DNA recombination</keyword>
<evidence type="ECO:0000313" key="3">
    <source>
        <dbReference type="EMBL" id="PBK90546.1"/>
    </source>
</evidence>
<dbReference type="EC" id="5.6.2.3" evidence="1"/>
<dbReference type="GO" id="GO:0006310">
    <property type="term" value="P:DNA recombination"/>
    <property type="evidence" value="ECO:0007669"/>
    <property type="project" value="UniProtKB-KW"/>
</dbReference>
<comment type="similarity">
    <text evidence="1">Belongs to the helicase family.</text>
</comment>
<protein>
    <recommendedName>
        <fullName evidence="1">ATP-dependent DNA helicase</fullName>
        <ecNumber evidence="1">5.6.2.3</ecNumber>
    </recommendedName>
</protein>
<dbReference type="InterPro" id="IPR027417">
    <property type="entry name" value="P-loop_NTPase"/>
</dbReference>
<keyword evidence="1" id="KW-0378">Hydrolase</keyword>
<keyword evidence="1" id="KW-0347">Helicase</keyword>
<dbReference type="SUPFAM" id="SSF52540">
    <property type="entry name" value="P-loop containing nucleoside triphosphate hydrolases"/>
    <property type="match status" value="1"/>
</dbReference>
<dbReference type="InParanoid" id="A0A2H3DSY5"/>
<evidence type="ECO:0000313" key="4">
    <source>
        <dbReference type="Proteomes" id="UP000217790"/>
    </source>
</evidence>
<keyword evidence="1" id="KW-0234">DNA repair</keyword>
<dbReference type="OrthoDB" id="3247165at2759"/>
<dbReference type="AlphaFoldDB" id="A0A2H3DSY5"/>
<dbReference type="InterPro" id="IPR010285">
    <property type="entry name" value="DNA_helicase_pif1-like_DEAD"/>
</dbReference>
<dbReference type="GO" id="GO:0043139">
    <property type="term" value="F:5'-3' DNA helicase activity"/>
    <property type="evidence" value="ECO:0007669"/>
    <property type="project" value="UniProtKB-EC"/>
</dbReference>
<evidence type="ECO:0000259" key="2">
    <source>
        <dbReference type="Pfam" id="PF05970"/>
    </source>
</evidence>
<comment type="cofactor">
    <cofactor evidence="1">
        <name>Mg(2+)</name>
        <dbReference type="ChEBI" id="CHEBI:18420"/>
    </cofactor>
</comment>
<sequence>MATCLNKPELPFGGMNMIFAGDFAQLPPVIGGENSALYSPVNVVILRQNMRQKGQSENDIKLHKALANMQYKACTADDITLLTSRVCGASADSPNINEKPFRNVSIITGLNVHKDEFNRLGTLRFAQETNQELVHFYSEDSISEVSSVAHCKQVQRNKSTSLTPQIQIELWNSPPSTNNKHIPGLSVMIHLNSATELEITKGQEGYVYSWEESTGSRTSPPEQIHIPGLPVNVVPLLRTSSAISCMLHDDTKININRSQVEIMPNFAMTDYCSQGKTQIQNPVDLNNCTSHQSYYTVISHSASYDGTLILPDYTDHNRVAFDPKKIQGRSVTKHNIW</sequence>
<evidence type="ECO:0000256" key="1">
    <source>
        <dbReference type="RuleBase" id="RU363044"/>
    </source>
</evidence>
<gene>
    <name evidence="3" type="ORF">ARMGADRAFT_1046900</name>
</gene>
<dbReference type="Proteomes" id="UP000217790">
    <property type="component" value="Unassembled WGS sequence"/>
</dbReference>
<dbReference type="GO" id="GO:0005524">
    <property type="term" value="F:ATP binding"/>
    <property type="evidence" value="ECO:0007669"/>
    <property type="project" value="UniProtKB-KW"/>
</dbReference>